<gene>
    <name evidence="1" type="ORF">PoB_003961300</name>
</gene>
<proteinExistence type="predicted"/>
<keyword evidence="2" id="KW-1185">Reference proteome</keyword>
<reference evidence="1 2" key="1">
    <citation type="journal article" date="2021" name="Elife">
        <title>Chloroplast acquisition without the gene transfer in kleptoplastic sea slugs, Plakobranchus ocellatus.</title>
        <authorList>
            <person name="Maeda T."/>
            <person name="Takahashi S."/>
            <person name="Yoshida T."/>
            <person name="Shimamura S."/>
            <person name="Takaki Y."/>
            <person name="Nagai Y."/>
            <person name="Toyoda A."/>
            <person name="Suzuki Y."/>
            <person name="Arimoto A."/>
            <person name="Ishii H."/>
            <person name="Satoh N."/>
            <person name="Nishiyama T."/>
            <person name="Hasebe M."/>
            <person name="Maruyama T."/>
            <person name="Minagawa J."/>
            <person name="Obokata J."/>
            <person name="Shigenobu S."/>
        </authorList>
    </citation>
    <scope>NUCLEOTIDE SEQUENCE [LARGE SCALE GENOMIC DNA]</scope>
</reference>
<dbReference type="Proteomes" id="UP000735302">
    <property type="component" value="Unassembled WGS sequence"/>
</dbReference>
<evidence type="ECO:0000313" key="2">
    <source>
        <dbReference type="Proteomes" id="UP000735302"/>
    </source>
</evidence>
<accession>A0AAV4B2Z7</accession>
<protein>
    <submittedName>
        <fullName evidence="1">Uncharacterized protein</fullName>
    </submittedName>
</protein>
<organism evidence="1 2">
    <name type="scientific">Plakobranchus ocellatus</name>
    <dbReference type="NCBI Taxonomy" id="259542"/>
    <lineage>
        <taxon>Eukaryota</taxon>
        <taxon>Metazoa</taxon>
        <taxon>Spiralia</taxon>
        <taxon>Lophotrochozoa</taxon>
        <taxon>Mollusca</taxon>
        <taxon>Gastropoda</taxon>
        <taxon>Heterobranchia</taxon>
        <taxon>Euthyneura</taxon>
        <taxon>Panpulmonata</taxon>
        <taxon>Sacoglossa</taxon>
        <taxon>Placobranchoidea</taxon>
        <taxon>Plakobranchidae</taxon>
        <taxon>Plakobranchus</taxon>
    </lineage>
</organism>
<sequence length="70" mass="7786">MFEVESLSFESETEESLQIQGMFGSPWAIKLSHLTESVGGQWLAPRGAGIFCCGFEPRHWRRGQAEGLKG</sequence>
<comment type="caution">
    <text evidence="1">The sequence shown here is derived from an EMBL/GenBank/DDBJ whole genome shotgun (WGS) entry which is preliminary data.</text>
</comment>
<name>A0AAV4B2Z7_9GAST</name>
<dbReference type="AlphaFoldDB" id="A0AAV4B2Z7"/>
<dbReference type="EMBL" id="BLXT01004479">
    <property type="protein sequence ID" value="GFO13108.1"/>
    <property type="molecule type" value="Genomic_DNA"/>
</dbReference>
<evidence type="ECO:0000313" key="1">
    <source>
        <dbReference type="EMBL" id="GFO13108.1"/>
    </source>
</evidence>